<dbReference type="EMBL" id="LGKG01000141">
    <property type="protein sequence ID" value="KPC62273.1"/>
    <property type="molecule type" value="Genomic_DNA"/>
</dbReference>
<keyword evidence="3" id="KW-1185">Reference proteome</keyword>
<dbReference type="PATRIC" id="fig|66876.3.peg.4642"/>
<comment type="caution">
    <text evidence="2">The sequence shown here is derived from an EMBL/GenBank/DDBJ whole genome shotgun (WGS) entry which is preliminary data.</text>
</comment>
<feature type="region of interest" description="Disordered" evidence="1">
    <location>
        <begin position="1"/>
        <end position="71"/>
    </location>
</feature>
<feature type="compositionally biased region" description="Basic and acidic residues" evidence="1">
    <location>
        <begin position="11"/>
        <end position="20"/>
    </location>
</feature>
<evidence type="ECO:0000313" key="2">
    <source>
        <dbReference type="EMBL" id="KPC62273.1"/>
    </source>
</evidence>
<protein>
    <submittedName>
        <fullName evidence="2">Uncharacterized protein</fullName>
    </submittedName>
</protein>
<gene>
    <name evidence="2" type="ORF">ADL29_21200</name>
</gene>
<dbReference type="Proteomes" id="UP000037982">
    <property type="component" value="Unassembled WGS sequence"/>
</dbReference>
<name>A0A0N0XW97_9ACTN</name>
<evidence type="ECO:0000313" key="3">
    <source>
        <dbReference type="Proteomes" id="UP000037982"/>
    </source>
</evidence>
<feature type="compositionally biased region" description="Basic and acidic residues" evidence="1">
    <location>
        <begin position="38"/>
        <end position="47"/>
    </location>
</feature>
<dbReference type="AlphaFoldDB" id="A0A0N0XW97"/>
<sequence>MSTSKEPQATGERDVIRPMDNHQPIAAPGVTPRVKKRADRDVVKPLDNHQPIAGTTSSTTGDNHQPLGEPK</sequence>
<accession>A0A0N0XW97</accession>
<feature type="compositionally biased region" description="Polar residues" evidence="1">
    <location>
        <begin position="53"/>
        <end position="63"/>
    </location>
</feature>
<dbReference type="RefSeq" id="WP_053925159.1">
    <property type="nucleotide sequence ID" value="NZ_LGKG01000141.1"/>
</dbReference>
<organism evidence="2 3">
    <name type="scientific">Streptomyces chattanoogensis</name>
    <dbReference type="NCBI Taxonomy" id="66876"/>
    <lineage>
        <taxon>Bacteria</taxon>
        <taxon>Bacillati</taxon>
        <taxon>Actinomycetota</taxon>
        <taxon>Actinomycetes</taxon>
        <taxon>Kitasatosporales</taxon>
        <taxon>Streptomycetaceae</taxon>
        <taxon>Streptomyces</taxon>
    </lineage>
</organism>
<proteinExistence type="predicted"/>
<reference evidence="3" key="1">
    <citation type="submission" date="2015-07" db="EMBL/GenBank/DDBJ databases">
        <authorList>
            <person name="Ju K.-S."/>
            <person name="Doroghazi J.R."/>
            <person name="Metcalf W.W."/>
        </authorList>
    </citation>
    <scope>NUCLEOTIDE SEQUENCE [LARGE SCALE GENOMIC DNA]</scope>
    <source>
        <strain evidence="3">NRRL ISP-5002</strain>
    </source>
</reference>
<evidence type="ECO:0000256" key="1">
    <source>
        <dbReference type="SAM" id="MobiDB-lite"/>
    </source>
</evidence>